<comment type="pathway">
    <text evidence="2">Lipid metabolism; fatty acid beta-oxidation.</text>
</comment>
<dbReference type="AlphaFoldDB" id="A0A0K0EJT4"/>
<dbReference type="InterPro" id="IPR020615">
    <property type="entry name" value="Thiolase_acyl_enz_int_AS"/>
</dbReference>
<evidence type="ECO:0000256" key="6">
    <source>
        <dbReference type="ARBA" id="ARBA00022832"/>
    </source>
</evidence>
<dbReference type="Gene3D" id="3.40.47.10">
    <property type="match status" value="1"/>
</dbReference>
<evidence type="ECO:0000256" key="9">
    <source>
        <dbReference type="ARBA" id="ARBA00023315"/>
    </source>
</evidence>
<dbReference type="Pfam" id="PF00108">
    <property type="entry name" value="Thiolase_N"/>
    <property type="match status" value="1"/>
</dbReference>
<evidence type="ECO:0000256" key="8">
    <source>
        <dbReference type="ARBA" id="ARBA00023128"/>
    </source>
</evidence>
<evidence type="ECO:0000256" key="10">
    <source>
        <dbReference type="ARBA" id="ARBA00024073"/>
    </source>
</evidence>
<evidence type="ECO:0000259" key="13">
    <source>
        <dbReference type="Pfam" id="PF00108"/>
    </source>
</evidence>
<keyword evidence="4" id="KW-0963">Cytoplasm</keyword>
<dbReference type="PROSITE" id="PS00099">
    <property type="entry name" value="THIOLASE_3"/>
    <property type="match status" value="1"/>
</dbReference>
<feature type="active site" description="Acyl-thioester intermediate" evidence="11">
    <location>
        <position position="113"/>
    </location>
</feature>
<dbReference type="InterPro" id="IPR020613">
    <property type="entry name" value="Thiolase_CS"/>
</dbReference>
<dbReference type="PANTHER" id="PTHR18919">
    <property type="entry name" value="ACETYL-COA C-ACYLTRANSFERASE"/>
    <property type="match status" value="1"/>
</dbReference>
<keyword evidence="9 12" id="KW-0012">Acyltransferase</keyword>
<keyword evidence="6" id="KW-0276">Fatty acid metabolism</keyword>
<dbReference type="STRING" id="6248.A0A0K0EJT4"/>
<dbReference type="SUPFAM" id="SSF53901">
    <property type="entry name" value="Thiolase-like"/>
    <property type="match status" value="1"/>
</dbReference>
<dbReference type="PROSITE" id="PS00737">
    <property type="entry name" value="THIOLASE_2"/>
    <property type="match status" value="1"/>
</dbReference>
<keyword evidence="8" id="KW-0496">Mitochondrion</keyword>
<dbReference type="WBParaSite" id="SSTP_0000972600.1">
    <property type="protein sequence ID" value="SSTP_0000972600.1"/>
    <property type="gene ID" value="SSTP_0000972600"/>
</dbReference>
<evidence type="ECO:0000256" key="2">
    <source>
        <dbReference type="ARBA" id="ARBA00005005"/>
    </source>
</evidence>
<organism evidence="16">
    <name type="scientific">Strongyloides stercoralis</name>
    <name type="common">Threadworm</name>
    <dbReference type="NCBI Taxonomy" id="6248"/>
    <lineage>
        <taxon>Eukaryota</taxon>
        <taxon>Metazoa</taxon>
        <taxon>Ecdysozoa</taxon>
        <taxon>Nematoda</taxon>
        <taxon>Chromadorea</taxon>
        <taxon>Rhabditida</taxon>
        <taxon>Tylenchina</taxon>
        <taxon>Panagrolaimomorpha</taxon>
        <taxon>Strongyloidoidea</taxon>
        <taxon>Strongyloididae</taxon>
        <taxon>Strongyloides</taxon>
    </lineage>
</organism>
<evidence type="ECO:0000256" key="5">
    <source>
        <dbReference type="ARBA" id="ARBA00022679"/>
    </source>
</evidence>
<dbReference type="NCBIfam" id="TIGR01930">
    <property type="entry name" value="AcCoA-C-Actrans"/>
    <property type="match status" value="1"/>
</dbReference>
<dbReference type="FunFam" id="3.40.47.10:FF:000011">
    <property type="entry name" value="3-ketoacyl-CoA thiolase"/>
    <property type="match status" value="1"/>
</dbReference>
<dbReference type="GO" id="GO:0006635">
    <property type="term" value="P:fatty acid beta-oxidation"/>
    <property type="evidence" value="ECO:0007669"/>
    <property type="project" value="TreeGrafter"/>
</dbReference>
<dbReference type="PIRSF" id="PIRSF000429">
    <property type="entry name" value="Ac-CoA_Ac_transf"/>
    <property type="match status" value="1"/>
</dbReference>
<sequence length="450" mass="48271">MLRSRNLTATIIRNFASKKDLSKKGLPNVVFVDGVRTPFATSGTVFKDMMAVDLQRHALKSIVAKTKIDFSDIGHITCGTVIQEPKTSNVAREAALTGGFPSSIPCHTVTLACISSNVAMTDIVTKIQTGYCEAGLAGGVEILSDVPIRYSRKARAAMLSIGKAKSVPEKLKLGSTIVKNILKPELPAVAEYTTGETMGTSGDRLAAAFHVSRDEQDDFALRSHTLADKAFKEGKLTDIVPIYVGGKKAGTIDFDNGVRITPREKLAKLKPAFIKPHGTITAGNASFLTDGASAALLTSEEFALKKGYKPKAFIRDYLYVAQDAKDQLLLSPAYVIPKLLDKNGLSINDIDVWEIHEAFAGQVLANLNAMDSDFFCQTEMKRKSKFGRLPMEKINLWGGSLSLGHPFGATGIRLMSHAAGRLKDEGGQLAVIAACAAGGHGVGMLVEVYP</sequence>
<evidence type="ECO:0000256" key="7">
    <source>
        <dbReference type="ARBA" id="ARBA00023098"/>
    </source>
</evidence>
<dbReference type="CDD" id="cd00751">
    <property type="entry name" value="thiolase"/>
    <property type="match status" value="1"/>
</dbReference>
<dbReference type="GO" id="GO:0005739">
    <property type="term" value="C:mitochondrion"/>
    <property type="evidence" value="ECO:0007669"/>
    <property type="project" value="UniProtKB-SubCell"/>
</dbReference>
<keyword evidence="5 12" id="KW-0808">Transferase</keyword>
<name>A0A0K0EJT4_STRER</name>
<keyword evidence="15" id="KW-1185">Reference proteome</keyword>
<accession>A0A0K0EJT4</accession>
<dbReference type="Pfam" id="PF02803">
    <property type="entry name" value="Thiolase_C"/>
    <property type="match status" value="1"/>
</dbReference>
<dbReference type="PANTHER" id="PTHR18919:SF153">
    <property type="entry name" value="TRIFUNCTIONAL ENZYME SUBUNIT BETA, MITOCHONDRIAL"/>
    <property type="match status" value="1"/>
</dbReference>
<dbReference type="Proteomes" id="UP000035681">
    <property type="component" value="Unplaced"/>
</dbReference>
<dbReference type="WBParaSite" id="TCONS_00010247.p1">
    <property type="protein sequence ID" value="TCONS_00010247.p1"/>
    <property type="gene ID" value="XLOC_007945"/>
</dbReference>
<feature type="active site" description="Proton acceptor" evidence="11">
    <location>
        <position position="435"/>
    </location>
</feature>
<evidence type="ECO:0000313" key="16">
    <source>
        <dbReference type="WBParaSite" id="SSTP_0000972600.1"/>
    </source>
</evidence>
<comment type="similarity">
    <text evidence="3 12">Belongs to the thiolase-like superfamily. Thiolase family.</text>
</comment>
<dbReference type="EC" id="2.3.1.16" evidence="10"/>
<feature type="active site" description="Proton acceptor" evidence="11">
    <location>
        <position position="405"/>
    </location>
</feature>
<dbReference type="InterPro" id="IPR016039">
    <property type="entry name" value="Thiolase-like"/>
</dbReference>
<evidence type="ECO:0000256" key="11">
    <source>
        <dbReference type="PIRSR" id="PIRSR000429-1"/>
    </source>
</evidence>
<dbReference type="InterPro" id="IPR020616">
    <property type="entry name" value="Thiolase_N"/>
</dbReference>
<evidence type="ECO:0000256" key="1">
    <source>
        <dbReference type="ARBA" id="ARBA00004173"/>
    </source>
</evidence>
<feature type="domain" description="Thiolase N-terminal" evidence="13">
    <location>
        <begin position="29"/>
        <end position="301"/>
    </location>
</feature>
<dbReference type="GO" id="GO:0003988">
    <property type="term" value="F:acetyl-CoA C-acyltransferase activity"/>
    <property type="evidence" value="ECO:0007669"/>
    <property type="project" value="UniProtKB-EC"/>
</dbReference>
<proteinExistence type="inferred from homology"/>
<evidence type="ECO:0000256" key="3">
    <source>
        <dbReference type="ARBA" id="ARBA00010982"/>
    </source>
</evidence>
<evidence type="ECO:0000313" key="15">
    <source>
        <dbReference type="Proteomes" id="UP000035681"/>
    </source>
</evidence>
<protein>
    <recommendedName>
        <fullName evidence="10">acetyl-CoA C-acyltransferase</fullName>
        <ecNumber evidence="10">2.3.1.16</ecNumber>
    </recommendedName>
</protein>
<comment type="subcellular location">
    <subcellularLocation>
        <location evidence="1">Mitochondrion</location>
    </subcellularLocation>
</comment>
<dbReference type="InterPro" id="IPR020610">
    <property type="entry name" value="Thiolase_AS"/>
</dbReference>
<evidence type="ECO:0000259" key="14">
    <source>
        <dbReference type="Pfam" id="PF02803"/>
    </source>
</evidence>
<evidence type="ECO:0000256" key="4">
    <source>
        <dbReference type="ARBA" id="ARBA00022490"/>
    </source>
</evidence>
<keyword evidence="7" id="KW-0443">Lipid metabolism</keyword>
<evidence type="ECO:0000256" key="12">
    <source>
        <dbReference type="RuleBase" id="RU003557"/>
    </source>
</evidence>
<dbReference type="InterPro" id="IPR002155">
    <property type="entry name" value="Thiolase"/>
</dbReference>
<dbReference type="PROSITE" id="PS00098">
    <property type="entry name" value="THIOLASE_1"/>
    <property type="match status" value="1"/>
</dbReference>
<reference evidence="16" key="1">
    <citation type="submission" date="2015-08" db="UniProtKB">
        <authorList>
            <consortium name="WormBaseParasite"/>
        </authorList>
    </citation>
    <scope>IDENTIFICATION</scope>
</reference>
<feature type="domain" description="Thiolase C-terminal" evidence="14">
    <location>
        <begin position="309"/>
        <end position="447"/>
    </location>
</feature>
<dbReference type="InterPro" id="IPR020617">
    <property type="entry name" value="Thiolase_C"/>
</dbReference>